<dbReference type="Gene3D" id="1.10.10.10">
    <property type="entry name" value="Winged helix-like DNA-binding domain superfamily/Winged helix DNA-binding domain"/>
    <property type="match status" value="1"/>
</dbReference>
<dbReference type="SUPFAM" id="SSF46785">
    <property type="entry name" value="Winged helix' DNA-binding domain"/>
    <property type="match status" value="1"/>
</dbReference>
<gene>
    <name evidence="2" type="ORF">B9Q01_03435</name>
</gene>
<dbReference type="InterPro" id="IPR036388">
    <property type="entry name" value="WH-like_DNA-bd_sf"/>
</dbReference>
<sequence>MPKRKYRTKVKILYDILSSAITPVKKTRIMSMSNLNPHTFKFYFEFCLGNGLLSEKEGYYELTEKGHRFLNDCKSILDRIEEIERIGSRSGLIVDITVKPVKVLEKTFSNKNENKTIRR</sequence>
<feature type="domain" description="ArnR1-like winged helix-turn-helix" evidence="1">
    <location>
        <begin position="7"/>
        <end position="77"/>
    </location>
</feature>
<dbReference type="InterPro" id="IPR036390">
    <property type="entry name" value="WH_DNA-bd_sf"/>
</dbReference>
<dbReference type="Proteomes" id="UP000240880">
    <property type="component" value="Unassembled WGS sequence"/>
</dbReference>
<reference evidence="2 3" key="1">
    <citation type="submission" date="2017-04" db="EMBL/GenBank/DDBJ databases">
        <title>Novel microbial lineages endemic to geothermal iron-oxide mats fill important gaps in the evolutionary history of Archaea.</title>
        <authorList>
            <person name="Jay Z.J."/>
            <person name="Beam J.P."/>
            <person name="Dlakic M."/>
            <person name="Rusch D.B."/>
            <person name="Kozubal M.A."/>
            <person name="Inskeep W.P."/>
        </authorList>
    </citation>
    <scope>NUCLEOTIDE SEQUENCE [LARGE SCALE GENOMIC DNA]</scope>
    <source>
        <strain evidence="2">OSP_D</strain>
    </source>
</reference>
<protein>
    <recommendedName>
        <fullName evidence="1">ArnR1-like winged helix-turn-helix domain-containing protein</fullName>
    </recommendedName>
</protein>
<proteinExistence type="predicted"/>
<name>A0A2R6ABN4_9ARCH</name>
<evidence type="ECO:0000259" key="1">
    <source>
        <dbReference type="Pfam" id="PF14947"/>
    </source>
</evidence>
<dbReference type="Pfam" id="PF14947">
    <property type="entry name" value="HTH_45"/>
    <property type="match status" value="1"/>
</dbReference>
<evidence type="ECO:0000313" key="2">
    <source>
        <dbReference type="EMBL" id="PSN83756.1"/>
    </source>
</evidence>
<dbReference type="InterPro" id="IPR038723">
    <property type="entry name" value="ArnR1-like_HTH"/>
</dbReference>
<accession>A0A2R6ABN4</accession>
<organism evidence="2 3">
    <name type="scientific">Candidatus Marsarchaeota G1 archaeon OSP_D</name>
    <dbReference type="NCBI Taxonomy" id="1978155"/>
    <lineage>
        <taxon>Archaea</taxon>
        <taxon>Candidatus Marsarchaeota</taxon>
        <taxon>Candidatus Marsarchaeota group 1</taxon>
    </lineage>
</organism>
<dbReference type="EMBL" id="NEXC01000015">
    <property type="protein sequence ID" value="PSN83756.1"/>
    <property type="molecule type" value="Genomic_DNA"/>
</dbReference>
<evidence type="ECO:0000313" key="3">
    <source>
        <dbReference type="Proteomes" id="UP000240880"/>
    </source>
</evidence>
<dbReference type="AlphaFoldDB" id="A0A2R6ABN4"/>
<comment type="caution">
    <text evidence="2">The sequence shown here is derived from an EMBL/GenBank/DDBJ whole genome shotgun (WGS) entry which is preliminary data.</text>
</comment>